<dbReference type="InterPro" id="IPR009526">
    <property type="entry name" value="DUF1146"/>
</dbReference>
<keyword evidence="1" id="KW-1133">Transmembrane helix</keyword>
<comment type="caution">
    <text evidence="3">The sequence shown here is derived from an EMBL/GenBank/DDBJ whole genome shotgun (WGS) entry which is preliminary data.</text>
</comment>
<keyword evidence="1" id="KW-0472">Membrane</keyword>
<dbReference type="RefSeq" id="WP_011248683.1">
    <property type="nucleotide sequence ID" value="NZ_CP019985.1"/>
</dbReference>
<reference evidence="4 5" key="1">
    <citation type="submission" date="2017-07" db="EMBL/GenBank/DDBJ databases">
        <title>Isolation and whole genome analysis of endospore-forming bacteria from heroin.</title>
        <authorList>
            <person name="Kalinowski J."/>
            <person name="Ahrens B."/>
            <person name="Al-Dilaimi A."/>
            <person name="Winkler A."/>
            <person name="Wibberg D."/>
            <person name="Schleenbecker U."/>
            <person name="Ruckert C."/>
            <person name="Wolfel R."/>
            <person name="Grass G."/>
        </authorList>
    </citation>
    <scope>NUCLEOTIDE SEQUENCE [LARGE SCALE GENOMIC DNA]</scope>
    <source>
        <strain evidence="3 4">7523-2</strain>
        <strain evidence="2 5">7539</strain>
    </source>
</reference>
<dbReference type="Proteomes" id="UP000216133">
    <property type="component" value="Unassembled WGS sequence"/>
</dbReference>
<dbReference type="Pfam" id="PF06612">
    <property type="entry name" value="DUF1146"/>
    <property type="match status" value="1"/>
</dbReference>
<dbReference type="GeneID" id="86928174"/>
<dbReference type="AlphaFoldDB" id="A0A268S352"/>
<accession>A0A268S352</accession>
<protein>
    <submittedName>
        <fullName evidence="3">DUF1146 domain-containing protein</fullName>
    </submittedName>
</protein>
<evidence type="ECO:0000313" key="2">
    <source>
        <dbReference type="EMBL" id="PAE88894.1"/>
    </source>
</evidence>
<proteinExistence type="predicted"/>
<gene>
    <name evidence="3" type="ORF">CHH61_05720</name>
    <name evidence="2" type="ORF">CHH72_11000</name>
</gene>
<feature type="transmembrane region" description="Helical" evidence="1">
    <location>
        <begin position="45"/>
        <end position="64"/>
    </location>
</feature>
<dbReference type="Proteomes" id="UP000216207">
    <property type="component" value="Unassembled WGS sequence"/>
</dbReference>
<evidence type="ECO:0000313" key="5">
    <source>
        <dbReference type="Proteomes" id="UP000216207"/>
    </source>
</evidence>
<evidence type="ECO:0000313" key="4">
    <source>
        <dbReference type="Proteomes" id="UP000216133"/>
    </source>
</evidence>
<keyword evidence="1" id="KW-0812">Transmembrane</keyword>
<sequence length="77" mass="8691">MTDGLGLGAFIHIVVNLLCLVIAWWALESFRFDLFVKNPKSKQAALLRVMCAIALGTLVARFLLDYFQATQLLPYLF</sequence>
<dbReference type="EMBL" id="NPCC01000012">
    <property type="protein sequence ID" value="PAE88894.1"/>
    <property type="molecule type" value="Genomic_DNA"/>
</dbReference>
<feature type="transmembrane region" description="Helical" evidence="1">
    <location>
        <begin position="6"/>
        <end position="25"/>
    </location>
</feature>
<dbReference type="NCBIfam" id="TIGR02327">
    <property type="entry name" value="int_mem_ywzB"/>
    <property type="match status" value="1"/>
</dbReference>
<evidence type="ECO:0000256" key="1">
    <source>
        <dbReference type="SAM" id="Phobius"/>
    </source>
</evidence>
<dbReference type="OMA" id="YFVCIAL"/>
<dbReference type="EMBL" id="NPBS01000025">
    <property type="protein sequence ID" value="PAF26945.1"/>
    <property type="molecule type" value="Genomic_DNA"/>
</dbReference>
<organism evidence="3 4">
    <name type="scientific">Shouchella clausii</name>
    <name type="common">Alkalihalobacillus clausii</name>
    <dbReference type="NCBI Taxonomy" id="79880"/>
    <lineage>
        <taxon>Bacteria</taxon>
        <taxon>Bacillati</taxon>
        <taxon>Bacillota</taxon>
        <taxon>Bacilli</taxon>
        <taxon>Bacillales</taxon>
        <taxon>Bacillaceae</taxon>
        <taxon>Shouchella</taxon>
    </lineage>
</organism>
<evidence type="ECO:0000313" key="3">
    <source>
        <dbReference type="EMBL" id="PAF26945.1"/>
    </source>
</evidence>
<name>A0A268S352_SHOCL</name>